<gene>
    <name evidence="2" type="ORF">Daesc_001990</name>
</gene>
<keyword evidence="3" id="KW-1185">Reference proteome</keyword>
<dbReference type="PANTHER" id="PTHR24359:SF37">
    <property type="entry name" value="PROTEIN KINASE DOMAIN-CONTAINING PROTEIN"/>
    <property type="match status" value="1"/>
</dbReference>
<dbReference type="GO" id="GO:0005524">
    <property type="term" value="F:ATP binding"/>
    <property type="evidence" value="ECO:0007669"/>
    <property type="project" value="InterPro"/>
</dbReference>
<dbReference type="EMBL" id="JBANMG010000002">
    <property type="protein sequence ID" value="KAK6956711.1"/>
    <property type="molecule type" value="Genomic_DNA"/>
</dbReference>
<comment type="caution">
    <text evidence="2">The sequence shown here is derived from an EMBL/GenBank/DDBJ whole genome shotgun (WGS) entry which is preliminary data.</text>
</comment>
<dbReference type="GO" id="GO:0004674">
    <property type="term" value="F:protein serine/threonine kinase activity"/>
    <property type="evidence" value="ECO:0007669"/>
    <property type="project" value="TreeGrafter"/>
</dbReference>
<evidence type="ECO:0000313" key="3">
    <source>
        <dbReference type="Proteomes" id="UP001369815"/>
    </source>
</evidence>
<dbReference type="PROSITE" id="PS50011">
    <property type="entry name" value="PROTEIN_KINASE_DOM"/>
    <property type="match status" value="1"/>
</dbReference>
<organism evidence="2 3">
    <name type="scientific">Daldinia eschscholtzii</name>
    <dbReference type="NCBI Taxonomy" id="292717"/>
    <lineage>
        <taxon>Eukaryota</taxon>
        <taxon>Fungi</taxon>
        <taxon>Dikarya</taxon>
        <taxon>Ascomycota</taxon>
        <taxon>Pezizomycotina</taxon>
        <taxon>Sordariomycetes</taxon>
        <taxon>Xylariomycetidae</taxon>
        <taxon>Xylariales</taxon>
        <taxon>Hypoxylaceae</taxon>
        <taxon>Daldinia</taxon>
    </lineage>
</organism>
<evidence type="ECO:0000313" key="2">
    <source>
        <dbReference type="EMBL" id="KAK6956711.1"/>
    </source>
</evidence>
<evidence type="ECO:0000259" key="1">
    <source>
        <dbReference type="PROSITE" id="PS50011"/>
    </source>
</evidence>
<reference evidence="2 3" key="1">
    <citation type="journal article" date="2024" name="Front Chem Biol">
        <title>Unveiling the potential of Daldinia eschscholtzii MFLUCC 19-0629 through bioactivity and bioinformatics studies for enhanced sustainable agriculture production.</title>
        <authorList>
            <person name="Brooks S."/>
            <person name="Weaver J.A."/>
            <person name="Klomchit A."/>
            <person name="Alharthi S.A."/>
            <person name="Onlamun T."/>
            <person name="Nurani R."/>
            <person name="Vong T.K."/>
            <person name="Alberti F."/>
            <person name="Greco C."/>
        </authorList>
    </citation>
    <scope>NUCLEOTIDE SEQUENCE [LARGE SCALE GENOMIC DNA]</scope>
    <source>
        <strain evidence="2">MFLUCC 19-0629</strain>
    </source>
</reference>
<dbReference type="AlphaFoldDB" id="A0AAX6MWY7"/>
<dbReference type="InterPro" id="IPR000719">
    <property type="entry name" value="Prot_kinase_dom"/>
</dbReference>
<proteinExistence type="predicted"/>
<protein>
    <recommendedName>
        <fullName evidence="1">Protein kinase domain-containing protein</fullName>
    </recommendedName>
</protein>
<dbReference type="SMART" id="SM00220">
    <property type="entry name" value="S_TKc"/>
    <property type="match status" value="1"/>
</dbReference>
<dbReference type="Pfam" id="PF00069">
    <property type="entry name" value="Pkinase"/>
    <property type="match status" value="1"/>
</dbReference>
<dbReference type="SUPFAM" id="SSF56112">
    <property type="entry name" value="Protein kinase-like (PK-like)"/>
    <property type="match status" value="1"/>
</dbReference>
<dbReference type="InterPro" id="IPR011009">
    <property type="entry name" value="Kinase-like_dom_sf"/>
</dbReference>
<sequence length="589" mass="68038">MAGSQLLKDGANAHLVCYDRGNGFRQNYQECSAKEGVSNGMSECKANRLYTALRESRIRTNNKDNCFIPFSKLELAKNPKLVKQALQEDDASQEEILKWGEIICNGPPEGGEYFRIFAILVLCENAKSIGRFIDRHIDDSYLPLPTVERKENDIKILRHDNHSKISEETLQYIFHDRKEWKQGSLDNFVTYQWWTIAPFFCRPDNIIPHYVLEPSDVLPFTEKKNHLEVEMESLDPDVKEVVLQGGFGDVFIVKIHESHHHFRNQPKFSDNTNSFALKRLKSLNYNDFKLEVDALSKYNSGIDKHLIPLLATIEKESEAGKYYLLFPKANGDLRHFWKTEFTKNHDNQSIIRWMAEQCLGISRALSMLHQDQDTDKGEDYPIYGRHGDIKAGNILWFCKRGTSDLSGWYLVLSDFGLMRFHRAISISAQTASKLKKTLTYQAPEFDIAGAKISRKSDIWALGCTYLEFITCYLSGFEAVEEEFPSWRGEEDQNLPGVSEDKFYRMIANGTSAELKPGVEDWICDLRNNPRCSQYFQDFLDVIERGMLRIKRDERFTAAEVAANLEIMLKKCARKSYIIDKHVPQAKRRQ</sequence>
<dbReference type="Gene3D" id="1.10.510.10">
    <property type="entry name" value="Transferase(Phosphotransferase) domain 1"/>
    <property type="match status" value="1"/>
</dbReference>
<dbReference type="Proteomes" id="UP001369815">
    <property type="component" value="Unassembled WGS sequence"/>
</dbReference>
<feature type="domain" description="Protein kinase" evidence="1">
    <location>
        <begin position="236"/>
        <end position="568"/>
    </location>
</feature>
<dbReference type="PANTHER" id="PTHR24359">
    <property type="entry name" value="SERINE/THREONINE-PROTEIN KINASE SBK1"/>
    <property type="match status" value="1"/>
</dbReference>
<accession>A0AAX6MWY7</accession>
<name>A0AAX6MWY7_9PEZI</name>